<proteinExistence type="predicted"/>
<dbReference type="STRING" id="69771.A0A1V6PAA6"/>
<comment type="caution">
    <text evidence="2">The sequence shown here is derived from an EMBL/GenBank/DDBJ whole genome shotgun (WGS) entry which is preliminary data.</text>
</comment>
<feature type="compositionally biased region" description="Polar residues" evidence="1">
    <location>
        <begin position="1"/>
        <end position="11"/>
    </location>
</feature>
<organism evidence="2 3">
    <name type="scientific">Penicillium decumbens</name>
    <dbReference type="NCBI Taxonomy" id="69771"/>
    <lineage>
        <taxon>Eukaryota</taxon>
        <taxon>Fungi</taxon>
        <taxon>Dikarya</taxon>
        <taxon>Ascomycota</taxon>
        <taxon>Pezizomycotina</taxon>
        <taxon>Eurotiomycetes</taxon>
        <taxon>Eurotiomycetidae</taxon>
        <taxon>Eurotiales</taxon>
        <taxon>Aspergillaceae</taxon>
        <taxon>Penicillium</taxon>
    </lineage>
</organism>
<feature type="compositionally biased region" description="Polar residues" evidence="1">
    <location>
        <begin position="57"/>
        <end position="74"/>
    </location>
</feature>
<dbReference type="Proteomes" id="UP000191522">
    <property type="component" value="Unassembled WGS sequence"/>
</dbReference>
<name>A0A1V6PAA6_PENDC</name>
<dbReference type="AlphaFoldDB" id="A0A1V6PAA6"/>
<evidence type="ECO:0000313" key="3">
    <source>
        <dbReference type="Proteomes" id="UP000191522"/>
    </source>
</evidence>
<dbReference type="EMBL" id="MDYL01000013">
    <property type="protein sequence ID" value="OQD73921.1"/>
    <property type="molecule type" value="Genomic_DNA"/>
</dbReference>
<dbReference type="OrthoDB" id="4220319at2759"/>
<dbReference type="PANTHER" id="PTHR42090">
    <property type="match status" value="1"/>
</dbReference>
<evidence type="ECO:0000313" key="2">
    <source>
        <dbReference type="EMBL" id="OQD73921.1"/>
    </source>
</evidence>
<dbReference type="PANTHER" id="PTHR42090:SF1">
    <property type="match status" value="1"/>
</dbReference>
<evidence type="ECO:0000256" key="1">
    <source>
        <dbReference type="SAM" id="MobiDB-lite"/>
    </source>
</evidence>
<protein>
    <submittedName>
        <fullName evidence="2">Uncharacterized protein</fullName>
    </submittedName>
</protein>
<reference evidence="3" key="1">
    <citation type="journal article" date="2017" name="Nat. Microbiol.">
        <title>Global analysis of biosynthetic gene clusters reveals vast potential of secondary metabolite production in Penicillium species.</title>
        <authorList>
            <person name="Nielsen J.C."/>
            <person name="Grijseels S."/>
            <person name="Prigent S."/>
            <person name="Ji B."/>
            <person name="Dainat J."/>
            <person name="Nielsen K.F."/>
            <person name="Frisvad J.C."/>
            <person name="Workman M."/>
            <person name="Nielsen J."/>
        </authorList>
    </citation>
    <scope>NUCLEOTIDE SEQUENCE [LARGE SCALE GENOMIC DNA]</scope>
    <source>
        <strain evidence="3">IBT 11843</strain>
    </source>
</reference>
<dbReference type="OMA" id="NEVATHH"/>
<accession>A0A1V6PAA6</accession>
<keyword evidence="3" id="KW-1185">Reference proteome</keyword>
<feature type="region of interest" description="Disordered" evidence="1">
    <location>
        <begin position="1"/>
        <end position="161"/>
    </location>
</feature>
<feature type="compositionally biased region" description="Polar residues" evidence="1">
    <location>
        <begin position="33"/>
        <end position="47"/>
    </location>
</feature>
<feature type="compositionally biased region" description="Basic and acidic residues" evidence="1">
    <location>
        <begin position="142"/>
        <end position="161"/>
    </location>
</feature>
<gene>
    <name evidence="2" type="ORF">PENDEC_c013G04685</name>
</gene>
<sequence length="161" mass="17747">MWKSVISSSQVAIRASGAHRYPKPSLWTPKPSTPNRTFSILTNLQKESTQDNDWNRESLNPQRSEVTKSGTDSDLAQHDSAYDPSNTAPESELEATEQEAEKGKQGSLNMSPANKDIKDWPGPKDAGPSRNADRGASSSRGSPDKRRTIHVKEDGTHVSYR</sequence>